<dbReference type="PANTHER" id="PTHR28216:SF1">
    <property type="entry name" value="DASH COMPLEX SUBUNIT DUO1"/>
    <property type="match status" value="1"/>
</dbReference>
<feature type="compositionally biased region" description="Polar residues" evidence="19">
    <location>
        <begin position="59"/>
        <end position="71"/>
    </location>
</feature>
<sequence length="360" mass="37806">MDSPLMPTLHGRPTPLSPGSPSALMGDLSLADDSFALPDRPAHASASASGNRNAFAGSQPPTTSHSRTIDGSSLRHSHSQPPATGAGNGNARTKPRFSLFAPQSGGSAVSTGHAQLELDDLQGDPEDPGRGDEGHFGSEEAEGIEVVEDETIHSSRPVQSSEEREDRLRESLYELRQMNEVFDGFLSALEAARGHNERLAARVNQTSALLDQYTALLGQTEHTRQLLSNPAWTGADDDQAALAAAEAARIAAEHAEEERRRLAEERAEEERLRKSEAAAELARARELASRGGARGRGAVRGVRGRGSGIPAVPSRTGAKTPTSTTTPGTGTGLRKPSGGSGGKYGYVQSSGYGPPVRKAA</sequence>
<evidence type="ECO:0000256" key="4">
    <source>
        <dbReference type="ARBA" id="ARBA00005366"/>
    </source>
</evidence>
<feature type="region of interest" description="Disordered" evidence="19">
    <location>
        <begin position="255"/>
        <end position="360"/>
    </location>
</feature>
<evidence type="ECO:0000256" key="12">
    <source>
        <dbReference type="ARBA" id="ARBA00023054"/>
    </source>
</evidence>
<keyword evidence="9" id="KW-0498">Mitosis</keyword>
<dbReference type="GO" id="GO:0072686">
    <property type="term" value="C:mitotic spindle"/>
    <property type="evidence" value="ECO:0007669"/>
    <property type="project" value="InterPro"/>
</dbReference>
<evidence type="ECO:0000256" key="14">
    <source>
        <dbReference type="ARBA" id="ARBA00023242"/>
    </source>
</evidence>
<evidence type="ECO:0000313" key="21">
    <source>
        <dbReference type="Proteomes" id="UP000279259"/>
    </source>
</evidence>
<dbReference type="OrthoDB" id="5599235at2759"/>
<keyword evidence="12" id="KW-0175">Coiled coil</keyword>
<dbReference type="InterPro" id="IPR013960">
    <property type="entry name" value="DASH_Duo1"/>
</dbReference>
<comment type="similarity">
    <text evidence="4">Belongs to the DASH complex DUO1 family.</text>
</comment>
<gene>
    <name evidence="20" type="ORF">EHS25_001525</name>
</gene>
<evidence type="ECO:0000256" key="19">
    <source>
        <dbReference type="SAM" id="MobiDB-lite"/>
    </source>
</evidence>
<dbReference type="Proteomes" id="UP000279259">
    <property type="component" value="Unassembled WGS sequence"/>
</dbReference>
<keyword evidence="10" id="KW-0159">Chromosome partition</keyword>
<evidence type="ECO:0000313" key="20">
    <source>
        <dbReference type="EMBL" id="RSH90191.1"/>
    </source>
</evidence>
<evidence type="ECO:0000256" key="9">
    <source>
        <dbReference type="ARBA" id="ARBA00022776"/>
    </source>
</evidence>
<dbReference type="GO" id="GO:0042729">
    <property type="term" value="C:DASH complex"/>
    <property type="evidence" value="ECO:0007669"/>
    <property type="project" value="InterPro"/>
</dbReference>
<keyword evidence="16" id="KW-0137">Centromere</keyword>
<evidence type="ECO:0000256" key="6">
    <source>
        <dbReference type="ARBA" id="ARBA00022490"/>
    </source>
</evidence>
<evidence type="ECO:0000256" key="7">
    <source>
        <dbReference type="ARBA" id="ARBA00022618"/>
    </source>
</evidence>
<dbReference type="STRING" id="1890683.A0A427YG92"/>
<keyword evidence="8" id="KW-0493">Microtubule</keyword>
<name>A0A427YG92_9TREE</name>
<comment type="subcellular location">
    <subcellularLocation>
        <location evidence="3">Chromosome</location>
        <location evidence="3">Centromere</location>
        <location evidence="3">Kinetochore</location>
    </subcellularLocation>
    <subcellularLocation>
        <location evidence="2">Cytoplasm</location>
        <location evidence="2">Cytoskeleton</location>
        <location evidence="2">Spindle</location>
    </subcellularLocation>
    <subcellularLocation>
        <location evidence="1">Nucleus</location>
    </subcellularLocation>
</comment>
<reference evidence="20 21" key="1">
    <citation type="submission" date="2018-11" db="EMBL/GenBank/DDBJ databases">
        <title>Genome sequence of Saitozyma podzolica DSM 27192.</title>
        <authorList>
            <person name="Aliyu H."/>
            <person name="Gorte O."/>
            <person name="Ochsenreither K."/>
        </authorList>
    </citation>
    <scope>NUCLEOTIDE SEQUENCE [LARGE SCALE GENOMIC DNA]</scope>
    <source>
        <strain evidence="20 21">DSM 27192</strain>
    </source>
</reference>
<feature type="region of interest" description="Disordered" evidence="19">
    <location>
        <begin position="1"/>
        <end position="111"/>
    </location>
</feature>
<keyword evidence="21" id="KW-1185">Reference proteome</keyword>
<evidence type="ECO:0000256" key="16">
    <source>
        <dbReference type="ARBA" id="ARBA00023328"/>
    </source>
</evidence>
<evidence type="ECO:0000256" key="18">
    <source>
        <dbReference type="ARBA" id="ARBA00044358"/>
    </source>
</evidence>
<dbReference type="GO" id="GO:0051301">
    <property type="term" value="P:cell division"/>
    <property type="evidence" value="ECO:0007669"/>
    <property type="project" value="UniProtKB-KW"/>
</dbReference>
<evidence type="ECO:0000256" key="10">
    <source>
        <dbReference type="ARBA" id="ARBA00022829"/>
    </source>
</evidence>
<keyword evidence="7" id="KW-0132">Cell division</keyword>
<organism evidence="20 21">
    <name type="scientific">Saitozyma podzolica</name>
    <dbReference type="NCBI Taxonomy" id="1890683"/>
    <lineage>
        <taxon>Eukaryota</taxon>
        <taxon>Fungi</taxon>
        <taxon>Dikarya</taxon>
        <taxon>Basidiomycota</taxon>
        <taxon>Agaricomycotina</taxon>
        <taxon>Tremellomycetes</taxon>
        <taxon>Tremellales</taxon>
        <taxon>Trimorphomycetaceae</taxon>
        <taxon>Saitozyma</taxon>
    </lineage>
</organism>
<evidence type="ECO:0000256" key="11">
    <source>
        <dbReference type="ARBA" id="ARBA00022838"/>
    </source>
</evidence>
<dbReference type="GO" id="GO:0000278">
    <property type="term" value="P:mitotic cell cycle"/>
    <property type="evidence" value="ECO:0007669"/>
    <property type="project" value="InterPro"/>
</dbReference>
<keyword evidence="5" id="KW-0158">Chromosome</keyword>
<dbReference type="EMBL" id="RSCD01000011">
    <property type="protein sequence ID" value="RSH90191.1"/>
    <property type="molecule type" value="Genomic_DNA"/>
</dbReference>
<dbReference type="GO" id="GO:0005874">
    <property type="term" value="C:microtubule"/>
    <property type="evidence" value="ECO:0007669"/>
    <property type="project" value="UniProtKB-KW"/>
</dbReference>
<feature type="compositionally biased region" description="Low complexity" evidence="19">
    <location>
        <begin position="316"/>
        <end position="328"/>
    </location>
</feature>
<accession>A0A427YG92</accession>
<evidence type="ECO:0000256" key="8">
    <source>
        <dbReference type="ARBA" id="ARBA00022701"/>
    </source>
</evidence>
<dbReference type="GO" id="GO:0007059">
    <property type="term" value="P:chromosome segregation"/>
    <property type="evidence" value="ECO:0007669"/>
    <property type="project" value="UniProtKB-KW"/>
</dbReference>
<keyword evidence="15" id="KW-0131">Cell cycle</keyword>
<feature type="compositionally biased region" description="Basic and acidic residues" evidence="19">
    <location>
        <begin position="255"/>
        <end position="288"/>
    </location>
</feature>
<evidence type="ECO:0000256" key="13">
    <source>
        <dbReference type="ARBA" id="ARBA00023212"/>
    </source>
</evidence>
<comment type="caution">
    <text evidence="20">The sequence shown here is derived from an EMBL/GenBank/DDBJ whole genome shotgun (WGS) entry which is preliminary data.</text>
</comment>
<proteinExistence type="inferred from homology"/>
<keyword evidence="13" id="KW-0206">Cytoskeleton</keyword>
<evidence type="ECO:0000256" key="17">
    <source>
        <dbReference type="ARBA" id="ARBA00044152"/>
    </source>
</evidence>
<evidence type="ECO:0000256" key="2">
    <source>
        <dbReference type="ARBA" id="ARBA00004186"/>
    </source>
</evidence>
<evidence type="ECO:0000256" key="1">
    <source>
        <dbReference type="ARBA" id="ARBA00004123"/>
    </source>
</evidence>
<evidence type="ECO:0000256" key="5">
    <source>
        <dbReference type="ARBA" id="ARBA00022454"/>
    </source>
</evidence>
<keyword evidence="11" id="KW-0995">Kinetochore</keyword>
<dbReference type="Pfam" id="PF08651">
    <property type="entry name" value="DASH_Duo1"/>
    <property type="match status" value="1"/>
</dbReference>
<dbReference type="AlphaFoldDB" id="A0A427YG92"/>
<keyword evidence="6" id="KW-0963">Cytoplasm</keyword>
<protein>
    <recommendedName>
        <fullName evidence="17">DASH complex subunit DUO1</fullName>
    </recommendedName>
    <alternativeName>
        <fullName evidence="18">Outer kinetochore protein DUO1</fullName>
    </alternativeName>
</protein>
<keyword evidence="14" id="KW-0539">Nucleus</keyword>
<dbReference type="PANTHER" id="PTHR28216">
    <property type="entry name" value="DASH COMPLEX SUBUNIT DUO1"/>
    <property type="match status" value="1"/>
</dbReference>
<evidence type="ECO:0000256" key="3">
    <source>
        <dbReference type="ARBA" id="ARBA00004629"/>
    </source>
</evidence>
<evidence type="ECO:0000256" key="15">
    <source>
        <dbReference type="ARBA" id="ARBA00023306"/>
    </source>
</evidence>